<proteinExistence type="predicted"/>
<evidence type="ECO:0000259" key="2">
    <source>
        <dbReference type="Pfam" id="PF00296"/>
    </source>
</evidence>
<gene>
    <name evidence="3" type="ORF">GCM10023205_17750</name>
</gene>
<dbReference type="Pfam" id="PF00296">
    <property type="entry name" value="Bac_luciferase"/>
    <property type="match status" value="1"/>
</dbReference>
<dbReference type="NCBIfam" id="TIGR03841">
    <property type="entry name" value="F420_Rv3093c"/>
    <property type="match status" value="1"/>
</dbReference>
<dbReference type="Gene3D" id="3.20.20.30">
    <property type="entry name" value="Luciferase-like domain"/>
    <property type="match status" value="1"/>
</dbReference>
<dbReference type="Proteomes" id="UP001500466">
    <property type="component" value="Unassembled WGS sequence"/>
</dbReference>
<dbReference type="RefSeq" id="WP_345674781.1">
    <property type="nucleotide sequence ID" value="NZ_BAABHS010000005.1"/>
</dbReference>
<dbReference type="SUPFAM" id="SSF51679">
    <property type="entry name" value="Bacterial luciferase-like"/>
    <property type="match status" value="1"/>
</dbReference>
<keyword evidence="4" id="KW-1185">Reference proteome</keyword>
<organism evidence="3 4">
    <name type="scientific">Yinghuangia aomiensis</name>
    <dbReference type="NCBI Taxonomy" id="676205"/>
    <lineage>
        <taxon>Bacteria</taxon>
        <taxon>Bacillati</taxon>
        <taxon>Actinomycetota</taxon>
        <taxon>Actinomycetes</taxon>
        <taxon>Kitasatosporales</taxon>
        <taxon>Streptomycetaceae</taxon>
        <taxon>Yinghuangia</taxon>
    </lineage>
</organism>
<comment type="caution">
    <text evidence="3">The sequence shown here is derived from an EMBL/GenBank/DDBJ whole genome shotgun (WGS) entry which is preliminary data.</text>
</comment>
<dbReference type="PANTHER" id="PTHR43244:SF1">
    <property type="entry name" value="5,10-METHYLENETETRAHYDROMETHANOPTERIN REDUCTASE"/>
    <property type="match status" value="1"/>
</dbReference>
<name>A0ABP9H103_9ACTN</name>
<dbReference type="EMBL" id="BAABHS010000005">
    <property type="protein sequence ID" value="GAA4956129.1"/>
    <property type="molecule type" value="Genomic_DNA"/>
</dbReference>
<evidence type="ECO:0000313" key="4">
    <source>
        <dbReference type="Proteomes" id="UP001500466"/>
    </source>
</evidence>
<keyword evidence="1" id="KW-0560">Oxidoreductase</keyword>
<evidence type="ECO:0000313" key="3">
    <source>
        <dbReference type="EMBL" id="GAA4956129.1"/>
    </source>
</evidence>
<feature type="domain" description="Luciferase-like" evidence="2">
    <location>
        <begin position="14"/>
        <end position="293"/>
    </location>
</feature>
<sequence>MKLSVSLGLWQDRPAGESLATAEAAERHGYGELWIGEMATYDAFALAMAAAARTTRIPLTVGPLAVTVRDPATIAMGAASVADLTGRPVGVALGTSSTVVVEDWHGRSRARAARALAESADAVSTLLSGGRADLDGEVLRCRGFRLRLPATTGPLTVAAFGPAALRTAARYADRLVLNLVTADTAADLIADLRKAADKAGRPRPDVAVWVCTALAGDPAGVEQLRRGVVPYLAAPGYADMFTRAGFGDVVAYARTAPHPRDLLAAVPRELVDVVAVTTDPARRLADYAAAGADEFVAVPASTDADPGGGATLAALREAAVETAVTPPRT</sequence>
<evidence type="ECO:0000256" key="1">
    <source>
        <dbReference type="ARBA" id="ARBA00023002"/>
    </source>
</evidence>
<accession>A0ABP9H103</accession>
<dbReference type="InterPro" id="IPR050564">
    <property type="entry name" value="F420-G6PD/mer"/>
</dbReference>
<dbReference type="PANTHER" id="PTHR43244">
    <property type="match status" value="1"/>
</dbReference>
<protein>
    <submittedName>
        <fullName evidence="3">LLM class F420-dependent oxidoreductase</fullName>
    </submittedName>
</protein>
<dbReference type="InterPro" id="IPR022526">
    <property type="entry name" value="F420_Rv3093c"/>
</dbReference>
<dbReference type="InterPro" id="IPR036661">
    <property type="entry name" value="Luciferase-like_sf"/>
</dbReference>
<reference evidence="4" key="1">
    <citation type="journal article" date="2019" name="Int. J. Syst. Evol. Microbiol.">
        <title>The Global Catalogue of Microorganisms (GCM) 10K type strain sequencing project: providing services to taxonomists for standard genome sequencing and annotation.</title>
        <authorList>
            <consortium name="The Broad Institute Genomics Platform"/>
            <consortium name="The Broad Institute Genome Sequencing Center for Infectious Disease"/>
            <person name="Wu L."/>
            <person name="Ma J."/>
        </authorList>
    </citation>
    <scope>NUCLEOTIDE SEQUENCE [LARGE SCALE GENOMIC DNA]</scope>
    <source>
        <strain evidence="4">JCM 17986</strain>
    </source>
</reference>
<dbReference type="InterPro" id="IPR011251">
    <property type="entry name" value="Luciferase-like_dom"/>
</dbReference>